<dbReference type="KEGG" id="ehl:EHLA_2055"/>
<dbReference type="AlphaFoldDB" id="A0A285PSU1"/>
<evidence type="ECO:0000313" key="1">
    <source>
        <dbReference type="EMBL" id="SOB72688.1"/>
    </source>
</evidence>
<sequence>MNKIGFIEITNMIPGTLEPKITEDKDIFKIYSKGSGNIAFEFQKKGYCSIRPLNCTRRPYVAIKKMEKINREIYKFNSIKGTYIGFELRCNDQGILVGRVEFKTSTGKINFYNIF</sequence>
<proteinExistence type="predicted"/>
<reference evidence="2" key="1">
    <citation type="submission" date="2017-09" db="EMBL/GenBank/DDBJ databases">
        <authorList>
            <person name="Shetty A S."/>
        </authorList>
    </citation>
    <scope>NUCLEOTIDE SEQUENCE [LARGE SCALE GENOMIC DNA]</scope>
</reference>
<name>A0A285PSU1_9FIRM</name>
<accession>A0A285PSU1</accession>
<dbReference type="EMBL" id="LT907978">
    <property type="protein sequence ID" value="SOB72688.1"/>
    <property type="molecule type" value="Genomic_DNA"/>
</dbReference>
<protein>
    <submittedName>
        <fullName evidence="1">Uncharacterized protein</fullName>
    </submittedName>
</protein>
<gene>
    <name evidence="1" type="ORF">EHLA_2055</name>
</gene>
<organism evidence="1 2">
    <name type="scientific">Anaerobutyricum hallii</name>
    <dbReference type="NCBI Taxonomy" id="39488"/>
    <lineage>
        <taxon>Bacteria</taxon>
        <taxon>Bacillati</taxon>
        <taxon>Bacillota</taxon>
        <taxon>Clostridia</taxon>
        <taxon>Lachnospirales</taxon>
        <taxon>Lachnospiraceae</taxon>
        <taxon>Anaerobutyricum</taxon>
    </lineage>
</organism>
<dbReference type="Proteomes" id="UP000217549">
    <property type="component" value="Chromosome I"/>
</dbReference>
<dbReference type="RefSeq" id="WP_096240677.1">
    <property type="nucleotide sequence ID" value="NZ_LT907978.1"/>
</dbReference>
<keyword evidence="2" id="KW-1185">Reference proteome</keyword>
<evidence type="ECO:0000313" key="2">
    <source>
        <dbReference type="Proteomes" id="UP000217549"/>
    </source>
</evidence>